<dbReference type="SUPFAM" id="SSF52777">
    <property type="entry name" value="CoA-dependent acyltransferases"/>
    <property type="match status" value="16"/>
</dbReference>
<dbReference type="SUPFAM" id="SSF53474">
    <property type="entry name" value="alpha/beta-Hydrolases"/>
    <property type="match status" value="1"/>
</dbReference>
<evidence type="ECO:0000256" key="1">
    <source>
        <dbReference type="ARBA" id="ARBA00001957"/>
    </source>
</evidence>
<dbReference type="Gene3D" id="3.40.50.980">
    <property type="match status" value="6"/>
</dbReference>
<dbReference type="InterPro" id="IPR006162">
    <property type="entry name" value="Ppantetheine_attach_site"/>
</dbReference>
<dbReference type="CDD" id="cd17643">
    <property type="entry name" value="A_NRPS_Cytc1-like"/>
    <property type="match status" value="1"/>
</dbReference>
<dbReference type="Gene3D" id="3.40.50.1820">
    <property type="entry name" value="alpha/beta hydrolase"/>
    <property type="match status" value="1"/>
</dbReference>
<proteinExistence type="predicted"/>
<evidence type="ECO:0000259" key="7">
    <source>
        <dbReference type="PROSITE" id="PS50075"/>
    </source>
</evidence>
<dbReference type="CDD" id="cd19540">
    <property type="entry name" value="LCL_NRPS-like"/>
    <property type="match status" value="1"/>
</dbReference>
<dbReference type="CDD" id="cd17646">
    <property type="entry name" value="A_NRPS_AB3403-like"/>
    <property type="match status" value="2"/>
</dbReference>
<dbReference type="Pfam" id="PF00501">
    <property type="entry name" value="AMP-binding"/>
    <property type="match status" value="6"/>
</dbReference>
<dbReference type="PANTHER" id="PTHR45527">
    <property type="entry name" value="NONRIBOSOMAL PEPTIDE SYNTHETASE"/>
    <property type="match status" value="1"/>
</dbReference>
<dbReference type="Pfam" id="PF00975">
    <property type="entry name" value="Thioesterase"/>
    <property type="match status" value="1"/>
</dbReference>
<dbReference type="Gene3D" id="3.40.50.12780">
    <property type="entry name" value="N-terminal domain of ligase-like"/>
    <property type="match status" value="3"/>
</dbReference>
<feature type="domain" description="Carrier" evidence="7">
    <location>
        <begin position="542"/>
        <end position="616"/>
    </location>
</feature>
<evidence type="ECO:0000256" key="5">
    <source>
        <dbReference type="ARBA" id="ARBA00023194"/>
    </source>
</evidence>
<feature type="domain" description="Carrier" evidence="7">
    <location>
        <begin position="7213"/>
        <end position="7288"/>
    </location>
</feature>
<evidence type="ECO:0000313" key="9">
    <source>
        <dbReference type="Proteomes" id="UP000696413"/>
    </source>
</evidence>
<dbReference type="Pfam" id="PF00668">
    <property type="entry name" value="Condensation"/>
    <property type="match status" value="8"/>
</dbReference>
<dbReference type="Gene3D" id="3.30.559.10">
    <property type="entry name" value="Chloramphenicol acetyltransferase-like domain"/>
    <property type="match status" value="8"/>
</dbReference>
<dbReference type="InterPro" id="IPR010071">
    <property type="entry name" value="AA_adenyl_dom"/>
</dbReference>
<keyword evidence="3" id="KW-0597">Phosphoprotein</keyword>
<name>A0ABS6HT25_MYCGD</name>
<dbReference type="InterPro" id="IPR000873">
    <property type="entry name" value="AMP-dep_synth/lig_dom"/>
</dbReference>
<feature type="domain" description="Carrier" evidence="7">
    <location>
        <begin position="6187"/>
        <end position="6263"/>
    </location>
</feature>
<dbReference type="Gene3D" id="2.30.38.10">
    <property type="entry name" value="Luciferase, Domain 3"/>
    <property type="match status" value="3"/>
</dbReference>
<dbReference type="InterPro" id="IPR029058">
    <property type="entry name" value="AB_hydrolase_fold"/>
</dbReference>
<dbReference type="SMART" id="SM00823">
    <property type="entry name" value="PKS_PP"/>
    <property type="match status" value="6"/>
</dbReference>
<dbReference type="InterPro" id="IPR020845">
    <property type="entry name" value="AMP-binding_CS"/>
</dbReference>
<dbReference type="Pfam" id="PF13193">
    <property type="entry name" value="AMP-binding_C"/>
    <property type="match status" value="6"/>
</dbReference>
<dbReference type="InterPro" id="IPR036736">
    <property type="entry name" value="ACP-like_sf"/>
</dbReference>
<dbReference type="Pfam" id="PF00550">
    <property type="entry name" value="PP-binding"/>
    <property type="match status" value="6"/>
</dbReference>
<feature type="domain" description="Carrier" evidence="7">
    <location>
        <begin position="2033"/>
        <end position="2107"/>
    </location>
</feature>
<dbReference type="InterPro" id="IPR009081">
    <property type="entry name" value="PP-bd_ACP"/>
</dbReference>
<feature type="domain" description="Carrier" evidence="7">
    <location>
        <begin position="3132"/>
        <end position="3206"/>
    </location>
</feature>
<dbReference type="PROSITE" id="PS50075">
    <property type="entry name" value="CARRIER"/>
    <property type="match status" value="6"/>
</dbReference>
<dbReference type="CDD" id="cd05930">
    <property type="entry name" value="A_NRPS"/>
    <property type="match status" value="3"/>
</dbReference>
<dbReference type="InterPro" id="IPR010060">
    <property type="entry name" value="NRPS_synth"/>
</dbReference>
<dbReference type="NCBIfam" id="NF004282">
    <property type="entry name" value="PRK05691.1"/>
    <property type="match status" value="8"/>
</dbReference>
<keyword evidence="9" id="KW-1185">Reference proteome</keyword>
<dbReference type="Proteomes" id="UP000696413">
    <property type="component" value="Unassembled WGS sequence"/>
</dbReference>
<sequence length="7557" mass="810175">MTADSLDIAELLELWNNHSTPERTSTVPALFAAQCALTPDDVAVVDGARRLTYRELATHVAQLAHAVRAAAGDGPEPIVAIGVPRSAEMVVCVLAAMMAGVAFVPLDPAWPAHRRRQVLADSDAVAAFIACDDESGWDVACLRVGLEHWQFTAESPMLPDVDAHPAQLAYVIFTSGSTGKPKGAMIRHDAIAERLQWQRDHILQFGKHDHTDASLFKAPLSFDISINEILLPLVSGGRVVVAVPDGEKDPEYLLELIRTEQVTFVYLVSSMLDTLLELDRLATADGAGSSLASLRHVWCGGEVLTPDLFARFRKQLTTTLYHGYGPAEATIGVSHVIYRDTAERIATSIGRPNPHTQLYVLDEYLRPVPPGIGGELYAAGFLLGRGYVNAPALTASRFVANPFDGTGSRMYRTGDLARWTEDGTLEFLGRADNQVKIGGRRVELEEIESQLADHPAVRQAVVDVHRAGGADLLVGYLVTVDGVTNDASLHARVAEWAHTRLPEYMVPKAFVALERVPLTANGKTDRRALPAPDIARSKTVRPPRTPRETVLCQAFADALDIDAVGVDEDFFALGGDSIVAIRVVGRLRAAGYTLRPRDMFAHRTVEALAPLLDESRTDSHVDAVGVAIEPSGPADAPPILRWLDEVGATGSVMDGFYQGMSLVTPADTDETTLRAALTATVRRHHVLWARPGRTASDLEIPDAPPHITLLTTHSTGEISQAVEHVAMQLVSALDTTRIAFGWIRRPQAPGRLVVVAHHTVIDGVSLRILAEDVATAHRLILDGRPAELPAENTSWRAWAQRLTETVANGGFDADLQYWRQVCATSETFWGDRALDPERDTVATESRLTVELPAAVADLILTAVPDRIHGHVNDALVAALYLALRRWLHGRGVNADTLLVEMEGHGREGHLIGDLDLSSTVGWFTTLYPVALRDNGFDWQAAVGGGADLGAAVRSVKDQLRAVPSHGFSYGALRYLREGTTGLDAVPQVLFNYLGRFDTADRPWAFADDNVAVLEDRDPGMPLPRLLEVNAEAVTVAEGTVLRATFSWPAEAVAESEVRALAGMWTDLLTAIATSDDVRGHSASDFDRVDITADDVAELERRYPDLTDILPLTPAQQGIYFHSTFSRNRDPYVVQQIVDITGPLDTERFRRATESVVARHRALSAVFTTLSDGTPVAVHAAAVAPDFDVIDARDAADPSAVVSRRARWERERRFNLAAAPLTRYALVRRRDDVHTMIQTVHHIVADGWSVPIVLDDLLTVYTGDDFNGPAPQFTRFVDWLQARDAEADRTAWAPVLEGIAEPTRLAAADGARNHEAGSGFGTRTVTLQPRSVVAAAAGSAAVTVGTLLHTAWGLTLGRLTGRDDVVFGTVVSGRGGSVDSVDGIESIVGLLVNTIPVRVRWTAGDSGTEVAARLAAAEAALLEHHHLPLTEAHRLAGLGELFDTLVVIENLGATTHARGELTLGDIGVIEAPHYPLTLMISVRDTITVTVTNDRRHVSDVLAESAVSAFAEVLTALTADPMVRPDDINLAGPVVRAEPAGPPQTVTAMLTAAVALHRDATALVVGDSEWTYGQLDTRARELAAALVAAGVRRGDIVGLAAARSADLVAAMWAIISAGAVYLPVDLSYPRARIEYMLQHARPAAVIVDGVGLHVVSGTLPADTPIVRTTETAGAHAEFTPVAVDGADAVSLLYTSGSTGEPKAVVGTHAALANRLAWAVAVWPAATRVAKSSLSFIDGTTELLAGLVAGARTILAGEETARDGRRLAQLVAAHGVEQLLAVPALAAVLADERTEDVAALTRWIVSGEALEPQHLHTLRRACPDAEIVNSYGSSEVTGDVLIGAQDAAGITLGAAVPGAGVRILDAGLRELPAGVIGEIYVTGVQLARGYLGRGGQTATRFVAAPGGVRMYRTGDLGAVLPDGRVVFAGRADDQLKINGHRVEPGEVESVFARQPGVREAAVIGTGAQLAAFVVLEAAAAGPEALLDTVRAELPRHLVPATVRQVRAIPLLPNGKRDATALRALLEPGPATRGTAAPADHVQRTVLDVMSGVLGRDGLGADDDFFAVGGDSISAIRVTTRLARAGYHVATEDVFRGRTAAGVAVLVEEAPTVAANAPVEPLGTVRLSGATVERIRETDAVEDIWAMSPLQQGVYYQSTLADAGPTYIAQNIFEFDRRIDVDAMQRAFTALLRRHRQLRVGFRTVEHVEAEPAPDATAVVQLVITDPPSDITVVDLSDRDDPAAAQHVADNDRTAPFDLTTPPLLRLTVIRLPGGRDRMLFTYHFLLFDGWSRELVLRELFALYDSGAQRGAVAPHADLVVRHLQWLATDGDPHTSGAADAWRNLLAGLTEPTLASGVSPDHPDARPETEPGRIVVTVPEEVTEHLHACAGARGATLNSVVTAAVALVTGYHAGTTDVVIGTTVAGRPGHLVGIDETIGLFLNTVPVRVDMSPTRSVAEAIAAIGAQRVAMMRHDHLGLGQIQRAAGDSGSALFDSLLVLQNFLDDDTFTDLESRHGIVDVSYHDTTHFPLTWVLTPGRELTIKLEHRVVDDARAAEMVGQLLAVLRTIAAQPDIAVGAVDLIGTDRSAQLERRWSSTARPLEPVTIAELLARQAERSPHDIALVFGDRAVTYREFDDRVSQFARYLRARGAAPETFVALALPRSIDMVVGLFAVLRAGAAYLPLELDLPIDRLRTIIDDAQPVLLVTTGDRTELAAHARGHGAEVITLDDAGILAALADTPAHALTADELGRFASGAARLNHPAYLIYTSGSTGRPKGVLTGYAGLTNMYFNHREAIFEPTVRRAASSEPLRIAHTVSFSFDMSWEELFWLVEGHQVHVCDEELRRDAPALAGYCHRHRIDVINVTPTYAHHLFDAGLLDEGAHAPALVLLGGEAVGDGVWSALRDHPDSAGYNLYGPTEYTINTLGGGTEDSDTPTVGQPIWNTRGYILDAALRPVPDGAVGELYIAGTGLARGYHRRAGLTAATMVADPYVPGGRMYRTGDLVRRRPGSVELLDYLGRVDDQVKIRGYRVELGEIESVLAAADNVARCAVVARQTGTNPPAKTLAAYVIPAQRPTGEAQFITGLRDHLARVLPGYMVPTRYGIVDALPLTINGKLDVAALPEPVAATSGSGRGPRTDREAILLEIVSSVLGIDGIGVDDDFFTLGGDSISSISVCGRARKAGLAITPRDVFRRRSVAALAAGAEATTVSRPGPDTGVGTIAATPMLAETEQARTPLANFYQAMVLATPAGITAHDVERVLQTVVDAHAMLRARLEDTATGWSLTVPEQTSGVPLAVRTRALTADRVADEKAAAAAELDPHHGVMVRAVWFDAPEATGQLLLVIHHLVIDGVSWRILSEDLARAWNGRTGGRDVSVDPVLDPVPTSFRTWSKALAERTFDDERDHWADVLATPDPDLGPRPLDPAIDTASTVRSHNVTLSSDISEALLSAVPAAMYGGINDVLLTALSLALAQWRADRGQSQDSTAVISLEGHGRESDLVAADLDLSRTVGWFTSIYPVRVDPGRLGWDQVVSGGAELAAAAKAVKEQLRTVPNRGLGYGVLRHLNGALPGTPPQILFNYLGRFSGGSGREWQPVAGIGALSEGVDPANPAMTLEINALAEDRPDGTVLSMTLAWPGGLLDAEDVIELGAMWADVLAALTRCTELRGHTPSDFGLISVTQDDIDGWERLGEVEDVLPLLPLQEGMYFHSMFGDSNTDTYRVQQIAELSGPVDPEILRMSLAAVTRRHQALRASFRELTDGRLAQVIWADVPVDFQVADTDALESIAAEELTRPFDLAHAPLVRYTLVRLGDHEHRLIQTMHHIIADGWSYPVLFGDIVDHYNAALGLGAPPQPLTVTLRDHIETVTAGDRDAALQAWVQALADIEPTTLVPRPDGGVVGEHHSVVRTLDAARTAAVVQAAREHGVTVGTVLHGAWGLLLGKLLGRNHVVFGSTVSGRGGELDGTESIVGLLINTIPVPMSWDPHASLGKALSDLQDQQSALLDAQQLGLAELARLAGVREFFDTMVVVENFPTTGSTDHTDPRGVAFHGFTGTDSPHYPVSFVAYVDDELTLEIKYDAGVVTPAAAERYAERVEHILTAFAETPELPVGRIDLRTNDERQYTANHTSRPGPDRTLDAAFADIAAAYPEAIAVRCGDTELTYRTLDERAAAVAATLTELGVGAESRVAVALPRSADLIVALLAVLKAGGTYVPIDIGSPAARVQHILADSHPVCLLTDTRDRFSGVPQVILAEAARSTARPPASPDSAHDHAPDSAAYVIYTSGSTGVPKGVEVTHRNVAALFAGTAAGLFDFGPHDVWTMFHSAAFDFSVWELWGPLLHGGRLVVVEQEVARDPERFVDLLARERVTVLNQTPSAFYPLIEADRRLRRDLALRYVIFGGEALDLRRLAPWYENHESHAPRLVNMYGITETCVHVTHRALESADTASSGSLIGGPIVGLRVHLLDDTLQPVPTGVVGEMYIAGGQVARGYTDRSGLTATRFVANPFDGAGERMYRSGDLAMWSDTGELIYLGRSDSQVKVRGYRIELGEVEAALVALRGVTNAAADVRTDDTGRSRLIGYVVGVVGAGEPDTTALRGELAERLPDYMVPSTLVTLDTLPLTVNGKLDRAALPEPETVEPARAPAAEEATDTASLLAGLCSEILGTTVGVDDDFFTAGGDSIVAIQLVNRARRCGVRITPQQVFVHRTPAGLAAVIDTVDVAADNPEDDAGPDLGEIMLTPIVQRLAELGGTMTRLNQAELLRTPAGVTVAQLETAVNAVIARHDALRIRLHRPAPMLWSMEATVGAPISITRVDVHDFDDERLRTAIATESDAAADRLDPENGVVVEAVWFDRGPGTQGRLLLVVHHLAVDGVSWRILVEDLAEACRQVLDGQRVALAPVTTSLRSYARTVNQNAQHSARLAEFEHWTGVLAPGGELDPQADTVTLTVGATRDHEIRLSADDTEPLLTTVPTAAHADVTETLVAALHLALCRWRTARGGAVDAPLVLDLERHGRDGWGEDLDLSRTVGWFTAIAPVRLPAPGDDLIAVLRAVKESLRAAPDGGLGYGQLRYCNPRTAAALARFGTPQVLFNYLGRWAADAPDDWASAPEVDALRTGPNPDLGTPYLLEVNAICDDTVDGPRLRATLTYADGDIDEAAVAELGDLWVASLRELGSIARGGGSAALAPSDLPLVKLTQDQIDRVVDAVSGRVETIWPLSPLQEGVYLQARYATAAVYIVQNVFDFAETIDTAALQTAYSAVMTRNPVLRSAFCSDDLPQPVAAIVNDPVCEPRVIDLTGLPVEAVDAKIDEITADDRLHTFDLAAAPLARMTVLRTADGDRLILSYHFLLLDGWSREQLLRELFAEYTAVKAGRRADLPVPTADFTDYLRWLAQQDHGVSGREWAEALRGLEAPTLLVPDAVGTDPTLAQRLEFLLSENETEALSAAARAAGVTLNAVISTALALVLGYETGAEDVVFGSTVAGRPTDLDGIDTVIGLFLNTVPTRVRLAPGRTVADTMRTVQSDRLRLMDHEYLGLGDIQRALAAANRGNGALSGGGPLFDSLYVLQNFLDDDTFTDMETEHGIVGHDSIDASHYPLTWVASPGRRLWMKLEYRPDVVEHAYAQALLDRLRHVLLQIAADAERPTATLTLMLPAEAGAKGARDTETEHELPAGSVLDLLAERAAQSSELTALVCGDGSIDYAELLARVNRLAWLLRGSGIGPEDTVALAVPRSIDAVVALFAVLRAGAAYLPLELDYPDERLAVMLGDAEPVCVLATCSTAQRISGLTPTAMLVLDAPDVGERLARSRTDWDGYSPHPDQPAYVIYTSGSTGKPKGVVTPHRGLTNMHLNHREEIFAPAIAKAGGRRLKIAHTVSFSFDMSWEELLWLIEGHEVHICDEVLRRDATALVRYCHDRHIDVINVTPTYAALLFEEGLLEGAGHCGHPPVLVLLGGEAVSTAVWDRLRDSDRWYGYNLYGPTEYTINTLGGGTDDSAEPTVGTPIWNTRAHILDSWLRPVRDGVPGELYIAGAGLARGYLDQPGLTASRFVANPFEPGRMYRTGDLVVRRATGTIDFLGRSDDQVKIRGYRVELGDIQATLVAHPGVTQAAVIARPDTAGSSRLVAYVVPAVENTDLLDQLRTHLTGTLPPYMVPTAMTTLPEIPLTDNGKLDTRALPDVAPLGGRGAGRAPQSPVEVTLCGMFADILGLSDTDTDICIDDDFFDLGGHSLLTVRLISRVRSELGAELSLADVFNARTVAALAQHIAVAPGRGGRRPALAARPRPQHIPASPAQQRMLILDRLGETGSAYNYPLVFRVRGALDIDALRQALTDVADRHEALRTVFDDRDGVYHQRILPRGTQPPLHVTDCAADELPARADVLVDHRFDLTTEIPLRADVLRSGPEDHTVVVLLHHIATDEWSDTPFLADLNTAYAARRAGTGGALPEPAVQYADHTLWQRELLSDIGAQQLEFWRTALAGAPDETTLPTDRPRPARPTGAGGMLDVEIPAETASALRRLAGDHQVSMLMVLHAAVAVLVHRLGAGDDIVVGTPVAGRDDAALDDVVGLFVNTVVLRADLAGNPTFAELLDRVRAADLAAFAHQDVPFDRLVEDLKPPRVAGRNPLFNLFVGYHLRTGPDPDMFGLVTEWIEPAVSAAMFDLGFTLIDHGGDATAHLMAEYAADLFDESTVRTLARRLVTLLERVVAGSAAVADIRVGAIDLLEPGERDALIVERNATDHHVEPTSLGALVSRQAGQTPDATALRFDGHDLTYRELDEWSDRLAAHLVRQGAGPGTVVGVSLARSTELVVALVAVAKSGAAFLPLDPEYPAERLTYMVADAEPVTVLDAPDVVQRSRTEGAGTLPSIDPAAWAYVLYTSGSTGRPKGVAVAHAGIVNRIAWLQHAYPLGTDDRMLVKTPISFDTSVWEVFWPLSVGATLVVARPGGHRDPAYLAATITGQAVTAVDFVPSMLEVFLDESDAHTCASLARVTVGGEALSTELAARFTEAFPGVPLHNLYGPTEAAVDVLGWTADGGPVALGGPGWNVRAYVLDEYLNPVPTGAPGELYLAGIQLADGYLHRSALTAARFVACPFDTGSRMYRTGDVVRWRTDAQLEYLGRSDDQIKLRGVRIEPGEIEAVLATHHAVSSARVIARDDRLVAYYVPDGTEADPDALRAHAAAALPLHMVPSAFMALTEFPLTPSGKLDRRALPSPAHITTGRAPETDRQRRLCELFSSVLGFEVTGIDDDFFVLGGHSLLLVRLAAALRREFAVDIPVADLMVAPTVADIDERLDTAGGATSSLAPVLPLRVTGCEPPLFCVHPASGLSWQFAGLKRHLPPEVPIYGLQSPLFTGTPLPESITELAAQYADTVTGVAPSGPVRLLGWSFGGSMALLIAQELTRRGREVTFVGMLDARTDTVDTDPDGVSGAGFDAEAVLAGLLREMGFPVDPRARMTVAEAVALVRDTDDVITVLDDDQIALVIENYVAAEKLTVAADYGRYDGDVFFVDATILEMDLQAVASHGWRGHVGGELKIVELECRHSELMDADVLERLGPLISAALRGRR</sequence>
<dbReference type="InterPro" id="IPR020802">
    <property type="entry name" value="TesA-like"/>
</dbReference>
<dbReference type="InterPro" id="IPR042099">
    <property type="entry name" value="ANL_N_sf"/>
</dbReference>
<dbReference type="RefSeq" id="WP_214395357.1">
    <property type="nucleotide sequence ID" value="NZ_JAHBOM010000014.1"/>
</dbReference>
<dbReference type="NCBIfam" id="NF003417">
    <property type="entry name" value="PRK04813.1"/>
    <property type="match status" value="6"/>
</dbReference>
<keyword evidence="2" id="KW-0596">Phosphopantetheine</keyword>
<dbReference type="Gene3D" id="1.10.1200.10">
    <property type="entry name" value="ACP-like"/>
    <property type="match status" value="5"/>
</dbReference>
<comment type="caution">
    <text evidence="8">The sequence shown here is derived from an EMBL/GenBank/DDBJ whole genome shotgun (WGS) entry which is preliminary data.</text>
</comment>
<dbReference type="EMBL" id="JAHBOM010000014">
    <property type="protein sequence ID" value="MBU8825085.1"/>
    <property type="molecule type" value="Genomic_DNA"/>
</dbReference>
<feature type="domain" description="Carrier" evidence="7">
    <location>
        <begin position="4643"/>
        <end position="4716"/>
    </location>
</feature>
<keyword evidence="5" id="KW-0045">Antibiotic biosynthesis</keyword>
<dbReference type="InterPro" id="IPR001242">
    <property type="entry name" value="Condensation_dom"/>
</dbReference>
<evidence type="ECO:0000256" key="3">
    <source>
        <dbReference type="ARBA" id="ARBA00022553"/>
    </source>
</evidence>
<evidence type="ECO:0000256" key="6">
    <source>
        <dbReference type="SAM" id="MobiDB-lite"/>
    </source>
</evidence>
<evidence type="ECO:0000256" key="2">
    <source>
        <dbReference type="ARBA" id="ARBA00022450"/>
    </source>
</evidence>
<dbReference type="PROSITE" id="PS00012">
    <property type="entry name" value="PHOSPHOPANTETHEINE"/>
    <property type="match status" value="4"/>
</dbReference>
<organism evidence="8 9">
    <name type="scientific">Mycolicibacterium goodii</name>
    <name type="common">Mycobacterium goodii</name>
    <dbReference type="NCBI Taxonomy" id="134601"/>
    <lineage>
        <taxon>Bacteria</taxon>
        <taxon>Bacillati</taxon>
        <taxon>Actinomycetota</taxon>
        <taxon>Actinomycetes</taxon>
        <taxon>Mycobacteriales</taxon>
        <taxon>Mycobacteriaceae</taxon>
        <taxon>Mycolicibacterium</taxon>
    </lineage>
</organism>
<dbReference type="SUPFAM" id="SSF47336">
    <property type="entry name" value="ACP-like"/>
    <property type="match status" value="6"/>
</dbReference>
<dbReference type="InterPro" id="IPR045851">
    <property type="entry name" value="AMP-bd_C_sf"/>
</dbReference>
<dbReference type="InterPro" id="IPR023213">
    <property type="entry name" value="CAT-like_dom_sf"/>
</dbReference>
<dbReference type="InterPro" id="IPR025110">
    <property type="entry name" value="AMP-bd_C"/>
</dbReference>
<dbReference type="NCBIfam" id="TIGR01720">
    <property type="entry name" value="NRPS-para261"/>
    <property type="match status" value="3"/>
</dbReference>
<dbReference type="PANTHER" id="PTHR45527:SF14">
    <property type="entry name" value="PLIPASTATIN SYNTHASE SUBUNIT B"/>
    <property type="match status" value="1"/>
</dbReference>
<dbReference type="SUPFAM" id="SSF56801">
    <property type="entry name" value="Acetyl-CoA synthetase-like"/>
    <property type="match status" value="6"/>
</dbReference>
<dbReference type="InterPro" id="IPR020806">
    <property type="entry name" value="PKS_PP-bd"/>
</dbReference>
<dbReference type="Gene3D" id="3.30.559.30">
    <property type="entry name" value="Nonribosomal peptide synthetase, condensation domain"/>
    <property type="match status" value="8"/>
</dbReference>
<protein>
    <submittedName>
        <fullName evidence="8">Non-ribosomal peptide synthase/polyketide synthase</fullName>
    </submittedName>
</protein>
<comment type="cofactor">
    <cofactor evidence="1">
        <name>pantetheine 4'-phosphate</name>
        <dbReference type="ChEBI" id="CHEBI:47942"/>
    </cofactor>
</comment>
<dbReference type="NCBIfam" id="TIGR01733">
    <property type="entry name" value="AA-adenyl-dom"/>
    <property type="match status" value="6"/>
</dbReference>
<gene>
    <name evidence="8" type="ORF">KL859_19715</name>
</gene>
<reference evidence="8 9" key="1">
    <citation type="submission" date="2021-05" db="EMBL/GenBank/DDBJ databases">
        <title>Draft Genome Sequences of Clinical Respiratory Isolates of Mycobacterium goodii Recovered in Ireland.</title>
        <authorList>
            <person name="Flanagan P.R."/>
            <person name="Mok S."/>
            <person name="Roycroft E."/>
            <person name="Rogers T.R."/>
            <person name="Fitzgibbon M."/>
        </authorList>
    </citation>
    <scope>NUCLEOTIDE SEQUENCE [LARGE SCALE GENOMIC DNA]</scope>
    <source>
        <strain evidence="8 9">14IE55</strain>
    </source>
</reference>
<dbReference type="InterPro" id="IPR001031">
    <property type="entry name" value="Thioesterase"/>
</dbReference>
<dbReference type="Gene3D" id="3.30.300.30">
    <property type="match status" value="6"/>
</dbReference>
<evidence type="ECO:0000256" key="4">
    <source>
        <dbReference type="ARBA" id="ARBA00022737"/>
    </source>
</evidence>
<feature type="region of interest" description="Disordered" evidence="6">
    <location>
        <begin position="6475"/>
        <end position="6496"/>
    </location>
</feature>
<accession>A0ABS6HT25</accession>
<dbReference type="SMART" id="SM00824">
    <property type="entry name" value="PKS_TE"/>
    <property type="match status" value="1"/>
</dbReference>
<keyword evidence="4" id="KW-0677">Repeat</keyword>
<dbReference type="PROSITE" id="PS00455">
    <property type="entry name" value="AMP_BINDING"/>
    <property type="match status" value="6"/>
</dbReference>
<evidence type="ECO:0000313" key="8">
    <source>
        <dbReference type="EMBL" id="MBU8825085.1"/>
    </source>
</evidence>